<dbReference type="OrthoDB" id="8103844at2"/>
<dbReference type="AlphaFoldDB" id="A0A3Q8XS06"/>
<keyword evidence="2" id="KW-1185">Reference proteome</keyword>
<dbReference type="KEGG" id="abaw:D5400_11940"/>
<evidence type="ECO:0000313" key="1">
    <source>
        <dbReference type="EMBL" id="AZN73772.1"/>
    </source>
</evidence>
<dbReference type="Proteomes" id="UP000268192">
    <property type="component" value="Chromosome"/>
</dbReference>
<accession>A0A3Q8XS06</accession>
<proteinExistence type="predicted"/>
<sequence>MTLSACTTEAARHYQDLPGYAYRTDLACKRTEAPSEFDERCDCPRLGFEGFDPRTACAIN</sequence>
<dbReference type="EMBL" id="CP032509">
    <property type="protein sequence ID" value="AZN73772.1"/>
    <property type="molecule type" value="Genomic_DNA"/>
</dbReference>
<name>A0A3Q8XS06_9HYPH</name>
<evidence type="ECO:0000313" key="2">
    <source>
        <dbReference type="Proteomes" id="UP000268192"/>
    </source>
</evidence>
<protein>
    <submittedName>
        <fullName evidence="1">Uncharacterized protein</fullName>
    </submittedName>
</protein>
<organism evidence="1 2">
    <name type="scientific">Georhizobium profundi</name>
    <dbReference type="NCBI Taxonomy" id="2341112"/>
    <lineage>
        <taxon>Bacteria</taxon>
        <taxon>Pseudomonadati</taxon>
        <taxon>Pseudomonadota</taxon>
        <taxon>Alphaproteobacteria</taxon>
        <taxon>Hyphomicrobiales</taxon>
        <taxon>Rhizobiaceae</taxon>
        <taxon>Georhizobium</taxon>
    </lineage>
</organism>
<reference evidence="1 2" key="1">
    <citation type="submission" date="2018-09" db="EMBL/GenBank/DDBJ databases">
        <title>Marinorhizobium profundi gen. nov., sp. nov., isolated from a deep-sea sediment sample from the New Britain Trench and proposal of Marinorhizobiaceae fam. nov. in the order Rhizobiales of the class Alphaproteobacteria.</title>
        <authorList>
            <person name="Cao J."/>
        </authorList>
    </citation>
    <scope>NUCLEOTIDE SEQUENCE [LARGE SCALE GENOMIC DNA]</scope>
    <source>
        <strain evidence="1 2">WS11</strain>
    </source>
</reference>
<gene>
    <name evidence="1" type="ORF">D5400_11940</name>
</gene>